<evidence type="ECO:0000256" key="3">
    <source>
        <dbReference type="ARBA" id="ARBA00022737"/>
    </source>
</evidence>
<dbReference type="PANTHER" id="PTHR34606:SF15">
    <property type="entry name" value="BON DOMAIN-CONTAINING PROTEIN"/>
    <property type="match status" value="1"/>
</dbReference>
<dbReference type="AlphaFoldDB" id="A0A368KAW6"/>
<sequence>MRTSIIRHSLYATTLMFVFAATPLGQVMAQDAGAHMQQSSENRTVPDKAADAWITTKVKSEFGTTKGIPATDISVSTHDGVVTLSGTVASEAQKDHAERVAQLVKGVKSVDSSGLTVGTAPPPEK</sequence>
<dbReference type="FunFam" id="3.30.1340.30:FF:000001">
    <property type="entry name" value="Molecular chaperone OsmY"/>
    <property type="match status" value="1"/>
</dbReference>
<keyword evidence="2 6" id="KW-0732">Signal</keyword>
<dbReference type="InterPro" id="IPR051686">
    <property type="entry name" value="Lipoprotein_DolP"/>
</dbReference>
<feature type="chain" id="PRO_5017049893" description="Osmotically-inducible protein Y" evidence="6">
    <location>
        <begin position="21"/>
        <end position="125"/>
    </location>
</feature>
<dbReference type="InterPro" id="IPR014004">
    <property type="entry name" value="Transpt-assoc_nodulatn_dom_bac"/>
</dbReference>
<gene>
    <name evidence="8" type="ORF">DEO45_13570</name>
</gene>
<feature type="domain" description="BON" evidence="7">
    <location>
        <begin position="50"/>
        <end position="119"/>
    </location>
</feature>
<evidence type="ECO:0000256" key="4">
    <source>
        <dbReference type="ARBA" id="ARBA00022764"/>
    </source>
</evidence>
<evidence type="ECO:0000313" key="8">
    <source>
        <dbReference type="EMBL" id="RCS29090.1"/>
    </source>
</evidence>
<dbReference type="InterPro" id="IPR007055">
    <property type="entry name" value="BON_dom"/>
</dbReference>
<keyword evidence="9" id="KW-1185">Reference proteome</keyword>
<comment type="subcellular location">
    <subcellularLocation>
        <location evidence="1">Periplasm</location>
    </subcellularLocation>
</comment>
<keyword evidence="3" id="KW-0677">Repeat</keyword>
<evidence type="ECO:0000313" key="9">
    <source>
        <dbReference type="Proteomes" id="UP000252387"/>
    </source>
</evidence>
<name>A0A368KAW6_9GAMM</name>
<reference evidence="8 9" key="1">
    <citation type="submission" date="2018-05" db="EMBL/GenBank/DDBJ databases">
        <title>Draft genome sequence of Rhodanobacter denitrificans Yn1 isolated from gold copper mine.</title>
        <authorList>
            <person name="Yang N."/>
            <person name="Mazhar H.S."/>
            <person name="Rensing C."/>
        </authorList>
    </citation>
    <scope>NUCLEOTIDE SEQUENCE [LARGE SCALE GENOMIC DNA]</scope>
    <source>
        <strain evidence="8 9">Yn1</strain>
    </source>
</reference>
<dbReference type="OrthoDB" id="8910395at2"/>
<dbReference type="PANTHER" id="PTHR34606">
    <property type="entry name" value="BON DOMAIN-CONTAINING PROTEIN"/>
    <property type="match status" value="1"/>
</dbReference>
<comment type="caution">
    <text evidence="8">The sequence shown here is derived from an EMBL/GenBank/DDBJ whole genome shotgun (WGS) entry which is preliminary data.</text>
</comment>
<protein>
    <recommendedName>
        <fullName evidence="5">Osmotically-inducible protein Y</fullName>
    </recommendedName>
</protein>
<keyword evidence="4" id="KW-0574">Periplasm</keyword>
<dbReference type="GO" id="GO:0042597">
    <property type="term" value="C:periplasmic space"/>
    <property type="evidence" value="ECO:0007669"/>
    <property type="project" value="UniProtKB-SubCell"/>
</dbReference>
<dbReference type="Pfam" id="PF04972">
    <property type="entry name" value="BON"/>
    <property type="match status" value="1"/>
</dbReference>
<evidence type="ECO:0000256" key="6">
    <source>
        <dbReference type="SAM" id="SignalP"/>
    </source>
</evidence>
<dbReference type="RefSeq" id="WP_114344633.1">
    <property type="nucleotide sequence ID" value="NZ_QFWQ01000008.1"/>
</dbReference>
<evidence type="ECO:0000259" key="7">
    <source>
        <dbReference type="PROSITE" id="PS50914"/>
    </source>
</evidence>
<evidence type="ECO:0000256" key="5">
    <source>
        <dbReference type="ARBA" id="ARBA00070588"/>
    </source>
</evidence>
<dbReference type="EMBL" id="QFWQ01000008">
    <property type="protein sequence ID" value="RCS29090.1"/>
    <property type="molecule type" value="Genomic_DNA"/>
</dbReference>
<dbReference type="SMART" id="SM00749">
    <property type="entry name" value="BON"/>
    <property type="match status" value="1"/>
</dbReference>
<accession>A0A368KAW6</accession>
<dbReference type="PROSITE" id="PS50914">
    <property type="entry name" value="BON"/>
    <property type="match status" value="1"/>
</dbReference>
<feature type="signal peptide" evidence="6">
    <location>
        <begin position="1"/>
        <end position="20"/>
    </location>
</feature>
<proteinExistence type="predicted"/>
<dbReference type="Proteomes" id="UP000252387">
    <property type="component" value="Unassembled WGS sequence"/>
</dbReference>
<evidence type="ECO:0000256" key="1">
    <source>
        <dbReference type="ARBA" id="ARBA00004418"/>
    </source>
</evidence>
<dbReference type="Gene3D" id="3.30.1340.30">
    <property type="match status" value="1"/>
</dbReference>
<organism evidence="8 9">
    <name type="scientific">Rhodanobacter denitrificans</name>
    <dbReference type="NCBI Taxonomy" id="666685"/>
    <lineage>
        <taxon>Bacteria</taxon>
        <taxon>Pseudomonadati</taxon>
        <taxon>Pseudomonadota</taxon>
        <taxon>Gammaproteobacteria</taxon>
        <taxon>Lysobacterales</taxon>
        <taxon>Rhodanobacteraceae</taxon>
        <taxon>Rhodanobacter</taxon>
    </lineage>
</organism>
<evidence type="ECO:0000256" key="2">
    <source>
        <dbReference type="ARBA" id="ARBA00022729"/>
    </source>
</evidence>